<comment type="similarity">
    <text evidence="1">Belongs to the methyltransferase superfamily.</text>
</comment>
<dbReference type="GO" id="GO:0008168">
    <property type="term" value="F:methyltransferase activity"/>
    <property type="evidence" value="ECO:0007669"/>
    <property type="project" value="UniProtKB-KW"/>
</dbReference>
<keyword evidence="2 5" id="KW-0489">Methyltransferase</keyword>
<evidence type="ECO:0000313" key="6">
    <source>
        <dbReference type="Proteomes" id="UP000661077"/>
    </source>
</evidence>
<evidence type="ECO:0000256" key="2">
    <source>
        <dbReference type="ARBA" id="ARBA00022603"/>
    </source>
</evidence>
<evidence type="ECO:0000256" key="1">
    <source>
        <dbReference type="ARBA" id="ARBA00008361"/>
    </source>
</evidence>
<dbReference type="Gene3D" id="3.40.50.150">
    <property type="entry name" value="Vaccinia Virus protein VP39"/>
    <property type="match status" value="1"/>
</dbReference>
<dbReference type="CDD" id="cd02440">
    <property type="entry name" value="AdoMet_MTases"/>
    <property type="match status" value="1"/>
</dbReference>
<name>A0ABS1WYA1_9GAMM</name>
<keyword evidence="3" id="KW-0808">Transferase</keyword>
<evidence type="ECO:0000259" key="4">
    <source>
        <dbReference type="Pfam" id="PF08241"/>
    </source>
</evidence>
<comment type="caution">
    <text evidence="5">The sequence shown here is derived from an EMBL/GenBank/DDBJ whole genome shotgun (WGS) entry which is preliminary data.</text>
</comment>
<feature type="domain" description="Methyltransferase type 11" evidence="4">
    <location>
        <begin position="46"/>
        <end position="140"/>
    </location>
</feature>
<dbReference type="InterPro" id="IPR013216">
    <property type="entry name" value="Methyltransf_11"/>
</dbReference>
<organism evidence="5 6">
    <name type="scientific">Steroidobacter gossypii</name>
    <dbReference type="NCBI Taxonomy" id="2805490"/>
    <lineage>
        <taxon>Bacteria</taxon>
        <taxon>Pseudomonadati</taxon>
        <taxon>Pseudomonadota</taxon>
        <taxon>Gammaproteobacteria</taxon>
        <taxon>Steroidobacterales</taxon>
        <taxon>Steroidobacteraceae</taxon>
        <taxon>Steroidobacter</taxon>
    </lineage>
</organism>
<evidence type="ECO:0000313" key="5">
    <source>
        <dbReference type="EMBL" id="MBM0105955.1"/>
    </source>
</evidence>
<dbReference type="EMBL" id="JAEVLS010000003">
    <property type="protein sequence ID" value="MBM0105955.1"/>
    <property type="molecule type" value="Genomic_DNA"/>
</dbReference>
<accession>A0ABS1WYA1</accession>
<proteinExistence type="inferred from homology"/>
<dbReference type="Proteomes" id="UP000661077">
    <property type="component" value="Unassembled WGS sequence"/>
</dbReference>
<keyword evidence="6" id="KW-1185">Reference proteome</keyword>
<dbReference type="InterPro" id="IPR029063">
    <property type="entry name" value="SAM-dependent_MTases_sf"/>
</dbReference>
<dbReference type="SUPFAM" id="SSF53335">
    <property type="entry name" value="S-adenosyl-L-methionine-dependent methyltransferases"/>
    <property type="match status" value="1"/>
</dbReference>
<dbReference type="GO" id="GO:0032259">
    <property type="term" value="P:methylation"/>
    <property type="evidence" value="ECO:0007669"/>
    <property type="project" value="UniProtKB-KW"/>
</dbReference>
<dbReference type="RefSeq" id="WP_203168028.1">
    <property type="nucleotide sequence ID" value="NZ_JAEVLS010000003.1"/>
</dbReference>
<dbReference type="InterPro" id="IPR051052">
    <property type="entry name" value="Diverse_substrate_MTase"/>
</dbReference>
<dbReference type="Pfam" id="PF08241">
    <property type="entry name" value="Methyltransf_11"/>
    <property type="match status" value="1"/>
</dbReference>
<dbReference type="PANTHER" id="PTHR44942:SF4">
    <property type="entry name" value="METHYLTRANSFERASE TYPE 11 DOMAIN-CONTAINING PROTEIN"/>
    <property type="match status" value="1"/>
</dbReference>
<evidence type="ECO:0000256" key="3">
    <source>
        <dbReference type="ARBA" id="ARBA00022679"/>
    </source>
</evidence>
<reference evidence="5 6" key="1">
    <citation type="journal article" date="2021" name="Int. J. Syst. Evol. Microbiol.">
        <title>Steroidobacter gossypii sp. nov., isolated from soil of cotton cropping field.</title>
        <authorList>
            <person name="Huang R."/>
            <person name="Yang S."/>
            <person name="Zhen C."/>
            <person name="Liu W."/>
        </authorList>
    </citation>
    <scope>NUCLEOTIDE SEQUENCE [LARGE SCALE GENOMIC DNA]</scope>
    <source>
        <strain evidence="5 6">S1-65</strain>
    </source>
</reference>
<gene>
    <name evidence="5" type="ORF">JM946_14580</name>
</gene>
<protein>
    <submittedName>
        <fullName evidence="5">Class I SAM-dependent methyltransferase</fullName>
    </submittedName>
</protein>
<sequence>MAVDSTAWKAFTGIAEHYDCRPPYPRESVEAINRRMSPRLQGAVIEVGAGTGIFTRLLARELRPAGPILAIEPSSDMRATAARSTPDAAKVSYIDGAAEQLPVEDGAARLVVAAAAAQRFDRPRFYAEARRVLAPGGVLALVQNSLDDSRSAFVDEYFSMLEKHAPTYRRGMRTARDGSYQDIDYATELREASQLTDVEALRWPIDARVDRQNLIQLVRTSTILQSAIERLGIDAVLAEALSIFARHADTQGVVTMTYVNETFIAGQPAD</sequence>
<dbReference type="PANTHER" id="PTHR44942">
    <property type="entry name" value="METHYLTRANSF_11 DOMAIN-CONTAINING PROTEIN"/>
    <property type="match status" value="1"/>
</dbReference>